<proteinExistence type="predicted"/>
<evidence type="ECO:0000313" key="1">
    <source>
        <dbReference type="EMBL" id="VDL82586.1"/>
    </source>
</evidence>
<sequence length="186" mass="20943">MKSYRNGFVKYPTKTPSFAANGNPVAELRYTFWIFLQFWGKVECTAHRTTTELSQSPGSEFIRNIGKNYFRELSFGKSESLRYIIGLHGRTWLMPDWRINWPSRSIDPSSGMSSSGPSAAMGGLVYSFDARLGCRLLFALRLETFLLFCCVRSIFDCSSASVKGLKELFTQAGDTLGLTHYSETVP</sequence>
<dbReference type="AlphaFoldDB" id="A0A0N4YNP6"/>
<reference evidence="1 2" key="2">
    <citation type="submission" date="2018-11" db="EMBL/GenBank/DDBJ databases">
        <authorList>
            <consortium name="Pathogen Informatics"/>
        </authorList>
    </citation>
    <scope>NUCLEOTIDE SEQUENCE [LARGE SCALE GENOMIC DNA]</scope>
</reference>
<accession>A0A0N4YNP6</accession>
<reference evidence="3" key="1">
    <citation type="submission" date="2017-02" db="UniProtKB">
        <authorList>
            <consortium name="WormBaseParasite"/>
        </authorList>
    </citation>
    <scope>IDENTIFICATION</scope>
</reference>
<keyword evidence="2" id="KW-1185">Reference proteome</keyword>
<dbReference type="Proteomes" id="UP000271162">
    <property type="component" value="Unassembled WGS sequence"/>
</dbReference>
<name>A0A0N4YNP6_NIPBR</name>
<gene>
    <name evidence="1" type="ORF">NBR_LOCUS18861</name>
</gene>
<protein>
    <submittedName>
        <fullName evidence="1 3">Uncharacterized protein</fullName>
    </submittedName>
</protein>
<dbReference type="EMBL" id="UYSL01023716">
    <property type="protein sequence ID" value="VDL82586.1"/>
    <property type="molecule type" value="Genomic_DNA"/>
</dbReference>
<evidence type="ECO:0000313" key="2">
    <source>
        <dbReference type="Proteomes" id="UP000271162"/>
    </source>
</evidence>
<organism evidence="3">
    <name type="scientific">Nippostrongylus brasiliensis</name>
    <name type="common">Rat hookworm</name>
    <dbReference type="NCBI Taxonomy" id="27835"/>
    <lineage>
        <taxon>Eukaryota</taxon>
        <taxon>Metazoa</taxon>
        <taxon>Ecdysozoa</taxon>
        <taxon>Nematoda</taxon>
        <taxon>Chromadorea</taxon>
        <taxon>Rhabditida</taxon>
        <taxon>Rhabditina</taxon>
        <taxon>Rhabditomorpha</taxon>
        <taxon>Strongyloidea</taxon>
        <taxon>Heligmosomidae</taxon>
        <taxon>Nippostrongylus</taxon>
    </lineage>
</organism>
<dbReference type="WBParaSite" id="NBR_0001886001-mRNA-1">
    <property type="protein sequence ID" value="NBR_0001886001-mRNA-1"/>
    <property type="gene ID" value="NBR_0001886001"/>
</dbReference>
<evidence type="ECO:0000313" key="3">
    <source>
        <dbReference type="WBParaSite" id="NBR_0001886001-mRNA-1"/>
    </source>
</evidence>